<accession>A0A538T321</accession>
<dbReference type="CDD" id="cd06578">
    <property type="entry name" value="HemD"/>
    <property type="match status" value="1"/>
</dbReference>
<dbReference type="Proteomes" id="UP000316852">
    <property type="component" value="Unassembled WGS sequence"/>
</dbReference>
<proteinExistence type="predicted"/>
<dbReference type="PANTHER" id="PTHR12390">
    <property type="entry name" value="UROPORPHYRINOGEN III SYNTHASE"/>
    <property type="match status" value="1"/>
</dbReference>
<comment type="caution">
    <text evidence="2">The sequence shown here is derived from an EMBL/GenBank/DDBJ whole genome shotgun (WGS) entry which is preliminary data.</text>
</comment>
<gene>
    <name evidence="2" type="ORF">E6K76_08975</name>
</gene>
<dbReference type="InterPro" id="IPR039793">
    <property type="entry name" value="UROS/Hem4"/>
</dbReference>
<dbReference type="SUPFAM" id="SSF69618">
    <property type="entry name" value="HemD-like"/>
    <property type="match status" value="1"/>
</dbReference>
<evidence type="ECO:0000313" key="3">
    <source>
        <dbReference type="Proteomes" id="UP000316852"/>
    </source>
</evidence>
<dbReference type="Pfam" id="PF02602">
    <property type="entry name" value="HEM4"/>
    <property type="match status" value="1"/>
</dbReference>
<dbReference type="Gene3D" id="3.40.50.10090">
    <property type="match status" value="2"/>
</dbReference>
<name>A0A538T321_UNCEI</name>
<dbReference type="GO" id="GO:0006780">
    <property type="term" value="P:uroporphyrinogen III biosynthetic process"/>
    <property type="evidence" value="ECO:0007669"/>
    <property type="project" value="InterPro"/>
</dbReference>
<dbReference type="AlphaFoldDB" id="A0A538T321"/>
<organism evidence="2 3">
    <name type="scientific">Eiseniibacteriota bacterium</name>
    <dbReference type="NCBI Taxonomy" id="2212470"/>
    <lineage>
        <taxon>Bacteria</taxon>
        <taxon>Candidatus Eiseniibacteriota</taxon>
    </lineage>
</organism>
<dbReference type="InterPro" id="IPR003754">
    <property type="entry name" value="4pyrrol_synth_uPrphyn_synth"/>
</dbReference>
<dbReference type="GO" id="GO:0005829">
    <property type="term" value="C:cytosol"/>
    <property type="evidence" value="ECO:0007669"/>
    <property type="project" value="TreeGrafter"/>
</dbReference>
<reference evidence="2 3" key="1">
    <citation type="journal article" date="2019" name="Nat. Microbiol.">
        <title>Mediterranean grassland soil C-N compound turnover is dependent on rainfall and depth, and is mediated by genomically divergent microorganisms.</title>
        <authorList>
            <person name="Diamond S."/>
            <person name="Andeer P.F."/>
            <person name="Li Z."/>
            <person name="Crits-Christoph A."/>
            <person name="Burstein D."/>
            <person name="Anantharaman K."/>
            <person name="Lane K.R."/>
            <person name="Thomas B.C."/>
            <person name="Pan C."/>
            <person name="Northen T.R."/>
            <person name="Banfield J.F."/>
        </authorList>
    </citation>
    <scope>NUCLEOTIDE SEQUENCE [LARGE SCALE GENOMIC DNA]</scope>
    <source>
        <strain evidence="2">WS_6</strain>
    </source>
</reference>
<evidence type="ECO:0000259" key="1">
    <source>
        <dbReference type="Pfam" id="PF02602"/>
    </source>
</evidence>
<protein>
    <submittedName>
        <fullName evidence="2">Uroporphyrinogen-III synthase</fullName>
    </submittedName>
</protein>
<evidence type="ECO:0000313" key="2">
    <source>
        <dbReference type="EMBL" id="TMQ58030.1"/>
    </source>
</evidence>
<dbReference type="EMBL" id="VBOW01000042">
    <property type="protein sequence ID" value="TMQ58030.1"/>
    <property type="molecule type" value="Genomic_DNA"/>
</dbReference>
<dbReference type="PANTHER" id="PTHR12390:SF0">
    <property type="entry name" value="UROPORPHYRINOGEN-III SYNTHASE"/>
    <property type="match status" value="1"/>
</dbReference>
<feature type="domain" description="Tetrapyrrole biosynthesis uroporphyrinogen III synthase" evidence="1">
    <location>
        <begin position="16"/>
        <end position="238"/>
    </location>
</feature>
<sequence length="259" mass="27512">MSPMFFLSRMDPTDDRLALEASAMGFEVVRVALLATEPGADSRSLADLIAAMPDATALAWTSRRAADSLARAAFPRHREKLARVPMYAVGEESAAPIQQLGGLRPLTPSESAGASGLARFIARRAAGDGVKRVVFLHGDRSLPDLSDGLRGGGIDVELLEVYRTRFLDADVDGLEAALKEAGAVAAAFFSPSGVDALERLLSAGARKRLRESATAIARGATTAQALEERGYRRVLHPEGVVPFDRYALEALQSLSGGPR</sequence>
<dbReference type="GO" id="GO:0004852">
    <property type="term" value="F:uroporphyrinogen-III synthase activity"/>
    <property type="evidence" value="ECO:0007669"/>
    <property type="project" value="InterPro"/>
</dbReference>
<dbReference type="InterPro" id="IPR036108">
    <property type="entry name" value="4pyrrol_syn_uPrphyn_synt_sf"/>
</dbReference>